<proteinExistence type="predicted"/>
<keyword evidence="5" id="KW-1185">Reference proteome</keyword>
<evidence type="ECO:0000313" key="5">
    <source>
        <dbReference type="Proteomes" id="UP000219813"/>
    </source>
</evidence>
<dbReference type="AlphaFoldDB" id="A0A1A8WUU0"/>
<evidence type="ECO:0000313" key="3">
    <source>
        <dbReference type="EMBL" id="SBT86538.1"/>
    </source>
</evidence>
<dbReference type="KEGG" id="pmal:PMUG01_04023300"/>
<dbReference type="OrthoDB" id="370020at2759"/>
<dbReference type="Proteomes" id="UP000219813">
    <property type="component" value="Chromosome 4"/>
</dbReference>
<feature type="signal peptide" evidence="1">
    <location>
        <begin position="1"/>
        <end position="21"/>
    </location>
</feature>
<dbReference type="EMBL" id="FLQW01003720">
    <property type="protein sequence ID" value="SBS96114.1"/>
    <property type="molecule type" value="Genomic_DNA"/>
</dbReference>
<name>A0A1A8WUU0_PLAMA</name>
<reference evidence="4" key="1">
    <citation type="submission" date="2016-05" db="EMBL/GenBank/DDBJ databases">
        <authorList>
            <person name="Naeem Raeece"/>
        </authorList>
    </citation>
    <scope>NUCLEOTIDE SEQUENCE [LARGE SCALE GENOMIC DNA]</scope>
</reference>
<keyword evidence="1" id="KW-0732">Signal</keyword>
<dbReference type="Pfam" id="PF21203">
    <property type="entry name" value="ECM10"/>
    <property type="match status" value="1"/>
</dbReference>
<reference evidence="3 5" key="3">
    <citation type="submission" date="2016-06" db="EMBL/GenBank/DDBJ databases">
        <authorList>
            <consortium name="Pathogen Informatics"/>
        </authorList>
    </citation>
    <scope>NUCLEOTIDE SEQUENCE [LARGE SCALE GENOMIC DNA]</scope>
</reference>
<sequence length="221" mass="26217">MGGRKTIFLLFYQLFITSALCSKNLIQLNYQINSYSLDNKNYKEWNNIGTFILNKNQIFNTSNTHVEEKRKLIEKLKEGKFDYVLFQLCYDTKQQTCIQTYADKSKVHNVDNFALLVGLNNNYIPYVFNYRTHKQHNDENIHIFSELFMVKVSSVSVSIDLHNLKKAEGNVKPKNKENEQEKEKEKPLSFIRKYWIYIAIFFLSLSISKHFTEDMQQPTNR</sequence>
<gene>
    <name evidence="3" type="primary">PmUG01_04023300</name>
    <name evidence="2" type="ORF">PMALA_051350</name>
    <name evidence="3" type="ORF">PMUG01_04023300</name>
</gene>
<dbReference type="RefSeq" id="XP_028859687.1">
    <property type="nucleotide sequence ID" value="XM_029003232.1"/>
</dbReference>
<reference evidence="2" key="2">
    <citation type="submission" date="2016-05" db="EMBL/GenBank/DDBJ databases">
        <authorList>
            <person name="Lavstsen T."/>
            <person name="Jespersen J.S."/>
        </authorList>
    </citation>
    <scope>NUCLEOTIDE SEQUENCE [LARGE SCALE GENOMIC DNA]</scope>
</reference>
<organism evidence="2 4">
    <name type="scientific">Plasmodium malariae</name>
    <dbReference type="NCBI Taxonomy" id="5858"/>
    <lineage>
        <taxon>Eukaryota</taxon>
        <taxon>Sar</taxon>
        <taxon>Alveolata</taxon>
        <taxon>Apicomplexa</taxon>
        <taxon>Aconoidasida</taxon>
        <taxon>Haemosporida</taxon>
        <taxon>Plasmodiidae</taxon>
        <taxon>Plasmodium</taxon>
        <taxon>Plasmodium (Plasmodium)</taxon>
    </lineage>
</organism>
<accession>A0A1A8WUU0</accession>
<dbReference type="OMA" id="WIYIAIF"/>
<feature type="chain" id="PRO_5015059715" description="ER membrane protein complex subunit 10" evidence="1">
    <location>
        <begin position="22"/>
        <end position="221"/>
    </location>
</feature>
<dbReference type="GeneID" id="39867062"/>
<dbReference type="VEuPathDB" id="PlasmoDB:PmUG01_04023300"/>
<evidence type="ECO:0000313" key="2">
    <source>
        <dbReference type="EMBL" id="SBS96114.1"/>
    </source>
</evidence>
<dbReference type="EMBL" id="LT594625">
    <property type="protein sequence ID" value="SBT86538.1"/>
    <property type="molecule type" value="Genomic_DNA"/>
</dbReference>
<evidence type="ECO:0000256" key="1">
    <source>
        <dbReference type="SAM" id="SignalP"/>
    </source>
</evidence>
<evidence type="ECO:0000313" key="4">
    <source>
        <dbReference type="Proteomes" id="UP000078597"/>
    </source>
</evidence>
<evidence type="ECO:0008006" key="6">
    <source>
        <dbReference type="Google" id="ProtNLM"/>
    </source>
</evidence>
<protein>
    <recommendedName>
        <fullName evidence="6">ER membrane protein complex subunit 10</fullName>
    </recommendedName>
</protein>
<dbReference type="Proteomes" id="UP000078597">
    <property type="component" value="Unassembled WGS sequence"/>
</dbReference>